<keyword evidence="1" id="KW-0812">Transmembrane</keyword>
<name>A0AAV4TMX1_CAEEX</name>
<dbReference type="AlphaFoldDB" id="A0AAV4TMX1"/>
<proteinExistence type="predicted"/>
<protein>
    <submittedName>
        <fullName evidence="2">Uncharacterized protein</fullName>
    </submittedName>
</protein>
<feature type="transmembrane region" description="Helical" evidence="1">
    <location>
        <begin position="95"/>
        <end position="116"/>
    </location>
</feature>
<feature type="transmembrane region" description="Helical" evidence="1">
    <location>
        <begin position="67"/>
        <end position="83"/>
    </location>
</feature>
<gene>
    <name evidence="2" type="ORF">CEXT_267881</name>
</gene>
<comment type="caution">
    <text evidence="2">The sequence shown here is derived from an EMBL/GenBank/DDBJ whole genome shotgun (WGS) entry which is preliminary data.</text>
</comment>
<evidence type="ECO:0000313" key="2">
    <source>
        <dbReference type="EMBL" id="GIY46702.1"/>
    </source>
</evidence>
<keyword evidence="1" id="KW-1133">Transmembrane helix</keyword>
<organism evidence="2 3">
    <name type="scientific">Caerostris extrusa</name>
    <name type="common">Bark spider</name>
    <name type="synonym">Caerostris bankana</name>
    <dbReference type="NCBI Taxonomy" id="172846"/>
    <lineage>
        <taxon>Eukaryota</taxon>
        <taxon>Metazoa</taxon>
        <taxon>Ecdysozoa</taxon>
        <taxon>Arthropoda</taxon>
        <taxon>Chelicerata</taxon>
        <taxon>Arachnida</taxon>
        <taxon>Araneae</taxon>
        <taxon>Araneomorphae</taxon>
        <taxon>Entelegynae</taxon>
        <taxon>Araneoidea</taxon>
        <taxon>Araneidae</taxon>
        <taxon>Caerostris</taxon>
    </lineage>
</organism>
<dbReference type="Proteomes" id="UP001054945">
    <property type="component" value="Unassembled WGS sequence"/>
</dbReference>
<evidence type="ECO:0000256" key="1">
    <source>
        <dbReference type="SAM" id="Phobius"/>
    </source>
</evidence>
<dbReference type="EMBL" id="BPLR01011469">
    <property type="protein sequence ID" value="GIY46702.1"/>
    <property type="molecule type" value="Genomic_DNA"/>
</dbReference>
<keyword evidence="1" id="KW-0472">Membrane</keyword>
<reference evidence="2 3" key="1">
    <citation type="submission" date="2021-06" db="EMBL/GenBank/DDBJ databases">
        <title>Caerostris extrusa draft genome.</title>
        <authorList>
            <person name="Kono N."/>
            <person name="Arakawa K."/>
        </authorList>
    </citation>
    <scope>NUCLEOTIDE SEQUENCE [LARGE SCALE GENOMIC DNA]</scope>
</reference>
<keyword evidence="3" id="KW-1185">Reference proteome</keyword>
<sequence>MKIFLSRIHFFKEELCQTSFAGVSNSDVPFFDPWMTPSHIRSTLEFENRERNAMEGRNKHEISNPRVRYLLCACFFFLIPSLFEISIRTPVWYRLGLYVVTISHSGNAICLATVLSKKCLKLILNKSIENAWFS</sequence>
<evidence type="ECO:0000313" key="3">
    <source>
        <dbReference type="Proteomes" id="UP001054945"/>
    </source>
</evidence>
<accession>A0AAV4TMX1</accession>